<dbReference type="EMBL" id="BLIY01000017">
    <property type="protein sequence ID" value="GFE55097.1"/>
    <property type="molecule type" value="Genomic_DNA"/>
</dbReference>
<dbReference type="AlphaFoldDB" id="A0A9W5TE85"/>
<dbReference type="OrthoDB" id="365382at2759"/>
<comment type="caution">
    <text evidence="1">The sequence shown here is derived from an EMBL/GenBank/DDBJ whole genome shotgun (WGS) entry which is preliminary data.</text>
</comment>
<protein>
    <submittedName>
        <fullName evidence="1">Carbohydrate-active enzyme, putative</fullName>
    </submittedName>
</protein>
<gene>
    <name evidence="1" type="ORF">BaOVIS_025010</name>
</gene>
<name>A0A9W5TE85_BABOV</name>
<reference evidence="1" key="1">
    <citation type="submission" date="2019-12" db="EMBL/GenBank/DDBJ databases">
        <title>Genome sequence of Babesia ovis.</title>
        <authorList>
            <person name="Yamagishi J."/>
            <person name="Sevinc F."/>
            <person name="Xuan X."/>
        </authorList>
    </citation>
    <scope>NUCLEOTIDE SEQUENCE</scope>
    <source>
        <strain evidence="1">Selcuk</strain>
    </source>
</reference>
<evidence type="ECO:0000313" key="2">
    <source>
        <dbReference type="Proteomes" id="UP001057455"/>
    </source>
</evidence>
<sequence length="681" mass="76375">MPVICRIDEGRVPPGCHGLARRYLGSASEDNQAALLLYNSAYILQTRRSYIDIVSTISSDADLGSHDPTTGTFRSTSGLDHATPQAFREEQARIVESALLNPSPRFICATWTPASVKADTGTSAALCTINVKNQIELWLPKRPQGDAVYDVEVGAIHLRWREHAQKICDLSAAVLLGSSSRVRVDTTEQVHADDEAATSDDTNCLMYPGLSMCHFAQVPAEAYDKGFLGLVTTGKRLMALWLSNCESDNFVETGHPFPGDITAADEAVYDSADTYSSSDASYSAMPSKFENLTGDYKVFNQPCHRLPDFDIDRMKDLYPVPTAKTYRQRIEGQIIAITETEYVCSIATRLRESGLNYFVYDIIVATVDGNVKSSRICIDLDIVGPFECAFDPWRYLFKMARPPEMSRLRLFHGNTDDCCVLISLVHNSVVVYNIDGESYETQYCGKHPLVAYHTEPLYMRGGDLAQIVLVDAVGTRFIVVLNSELQLRMLTSMVPSGDFTTSFLDDTDTVRIEVRSNRSATEFHRSLRSPNIFAMTISLLSHSRPITHLTTLVEHLVHRNEMVYTNTMFARDRSVMEWSLSDITLAQFIELGSQHPEMEFWRELMRRVDNAELATDLYMIAYAEAGGDTEQDLTPIELRDDCKPLVFRLVAQLQVTSETIEQVRRLVTALYTKKQVTLLKS</sequence>
<proteinExistence type="predicted"/>
<keyword evidence="2" id="KW-1185">Reference proteome</keyword>
<evidence type="ECO:0000313" key="1">
    <source>
        <dbReference type="EMBL" id="GFE55097.1"/>
    </source>
</evidence>
<organism evidence="1 2">
    <name type="scientific">Babesia ovis</name>
    <dbReference type="NCBI Taxonomy" id="5869"/>
    <lineage>
        <taxon>Eukaryota</taxon>
        <taxon>Sar</taxon>
        <taxon>Alveolata</taxon>
        <taxon>Apicomplexa</taxon>
        <taxon>Aconoidasida</taxon>
        <taxon>Piroplasmida</taxon>
        <taxon>Babesiidae</taxon>
        <taxon>Babesia</taxon>
    </lineage>
</organism>
<accession>A0A9W5TE85</accession>
<dbReference type="Proteomes" id="UP001057455">
    <property type="component" value="Unassembled WGS sequence"/>
</dbReference>